<dbReference type="PROSITE" id="PS50135">
    <property type="entry name" value="ZF_ZZ_2"/>
    <property type="match status" value="2"/>
</dbReference>
<organism evidence="8">
    <name type="scientific">Candida tenuis (strain ATCC 10573 / BCRC 21748 / CBS 615 / JCM 9827 / NBRC 10315 / NRRL Y-1498 / VKM Y-70)</name>
    <name type="common">Yeast</name>
    <name type="synonym">Yamadazyma tenuis</name>
    <dbReference type="NCBI Taxonomy" id="590646"/>
    <lineage>
        <taxon>Eukaryota</taxon>
        <taxon>Fungi</taxon>
        <taxon>Dikarya</taxon>
        <taxon>Ascomycota</taxon>
        <taxon>Saccharomycotina</taxon>
        <taxon>Pichiomycetes</taxon>
        <taxon>Debaryomycetaceae</taxon>
        <taxon>Yamadazyma</taxon>
    </lineage>
</organism>
<feature type="region of interest" description="Disordered" evidence="5">
    <location>
        <begin position="766"/>
        <end position="800"/>
    </location>
</feature>
<dbReference type="KEGG" id="cten:18250441"/>
<gene>
    <name evidence="7" type="ORF">CANTEDRAFT_94821</name>
</gene>
<dbReference type="GO" id="GO:0044753">
    <property type="term" value="C:amphisome"/>
    <property type="evidence" value="ECO:0007669"/>
    <property type="project" value="TreeGrafter"/>
</dbReference>
<protein>
    <recommendedName>
        <fullName evidence="6">ZZ-type domain-containing protein</fullName>
    </recommendedName>
</protein>
<dbReference type="Pfam" id="PF00569">
    <property type="entry name" value="ZZ"/>
    <property type="match status" value="2"/>
</dbReference>
<dbReference type="GeneID" id="18250441"/>
<dbReference type="InterPro" id="IPR052260">
    <property type="entry name" value="Autophagy_Rcpt_SigReg"/>
</dbReference>
<feature type="compositionally biased region" description="Basic and acidic residues" evidence="5">
    <location>
        <begin position="777"/>
        <end position="792"/>
    </location>
</feature>
<dbReference type="GO" id="GO:0008270">
    <property type="term" value="F:zinc ion binding"/>
    <property type="evidence" value="ECO:0007669"/>
    <property type="project" value="UniProtKB-KW"/>
</dbReference>
<feature type="compositionally biased region" description="Low complexity" evidence="5">
    <location>
        <begin position="708"/>
        <end position="718"/>
    </location>
</feature>
<dbReference type="HOGENOM" id="CLU_022266_0_0_1"/>
<dbReference type="GO" id="GO:0070530">
    <property type="term" value="F:K63-linked polyubiquitin modification-dependent protein binding"/>
    <property type="evidence" value="ECO:0007669"/>
    <property type="project" value="TreeGrafter"/>
</dbReference>
<dbReference type="STRING" id="590646.G3B9Q1"/>
<dbReference type="Gene3D" id="3.30.60.90">
    <property type="match status" value="2"/>
</dbReference>
<dbReference type="RefSeq" id="XP_006688112.1">
    <property type="nucleotide sequence ID" value="XM_006688049.1"/>
</dbReference>
<sequence length="823" mass="92033">MSEDSIVKVKITYAKVLSRDSAIEQKEMLVAADKFVPLKTKQDFLNLLVDEGIPFPLQKEKIKQYHFARKSKKSKRYIPLESLDDFKCLARSLNVKGHIKLTINDHSPLEEDTKRKSSPSESPNDFFNRAGINLSSLSELITEVAGDKFREVLSEVTKEFATSFPPSTKDIRTEGETHTNVTPVLHHNACCDYCSGDVDEPIKGARFKCLVCPNYDLCEACENVFSKTRLSYKGHSYLHPTMKVAEPDSYEINRDVLHNIPSQSSEEVRIICDRCSNRLTSHQPSFRCTECSDFDLCPSCYNTHICNQETIGGHKPCHLMFEMGEQKRAKASYYKDDKSGDGFLDIDIGSCSTFLSTSVKSMLSDGVPAFVKKLERLFEDSRRFRELMDLVEVPEGSELEDDLKLTILKSLITGNSHSSFESGSPAVDETFMEDASSVVEEEGIGNNPPDYELINSAKEEVEGSVVHLKVKRFGPQSKIFSIQLINSSTHYFPPGDILFEFVDNDSREMIVVKNANAIAPSKSRFYNLKGEVEKFIGKNIKITSNNDDFVMQGVFNESESTLVVTRSRLPSFSRVTPMEESDSEAGNLEKVSVDLALKSNGMAQVTILNNTENAIDCSDLTIKVLNFLGNSICKVLVHKRHGIEPGKSSKFNIALNAAHLKHPFQLVLTNSDFRAVSDLSMKNLSGDFKVERGWSITNSKSPERSISEFDGSSSSTESEINESEFENFSKNNIGSTSSMVLPSLPKESIEKLSTSVYIDAKLDAERREEMGSVTESETDRSSRSPFQDKDQDMLIDVSDTDDFELGSDYEILTPTVSNYNYAG</sequence>
<evidence type="ECO:0000256" key="3">
    <source>
        <dbReference type="ARBA" id="ARBA00022833"/>
    </source>
</evidence>
<evidence type="ECO:0000259" key="6">
    <source>
        <dbReference type="PROSITE" id="PS50135"/>
    </source>
</evidence>
<keyword evidence="2 4" id="KW-0863">Zinc-finger</keyword>
<proteinExistence type="predicted"/>
<feature type="domain" description="ZZ-type" evidence="6">
    <location>
        <begin position="186"/>
        <end position="249"/>
    </location>
</feature>
<dbReference type="GO" id="GO:0035973">
    <property type="term" value="P:aggrephagy"/>
    <property type="evidence" value="ECO:0007669"/>
    <property type="project" value="TreeGrafter"/>
</dbReference>
<evidence type="ECO:0000256" key="5">
    <source>
        <dbReference type="SAM" id="MobiDB-lite"/>
    </source>
</evidence>
<reference evidence="7 8" key="1">
    <citation type="journal article" date="2011" name="Proc. Natl. Acad. Sci. U.S.A.">
        <title>Comparative genomics of xylose-fermenting fungi for enhanced biofuel production.</title>
        <authorList>
            <person name="Wohlbach D.J."/>
            <person name="Kuo A."/>
            <person name="Sato T.K."/>
            <person name="Potts K.M."/>
            <person name="Salamov A.A."/>
            <person name="LaButti K.M."/>
            <person name="Sun H."/>
            <person name="Clum A."/>
            <person name="Pangilinan J.L."/>
            <person name="Lindquist E.A."/>
            <person name="Lucas S."/>
            <person name="Lapidus A."/>
            <person name="Jin M."/>
            <person name="Gunawan C."/>
            <person name="Balan V."/>
            <person name="Dale B.E."/>
            <person name="Jeffries T.W."/>
            <person name="Zinkel R."/>
            <person name="Barry K.W."/>
            <person name="Grigoriev I.V."/>
            <person name="Gasch A.P."/>
        </authorList>
    </citation>
    <scope>NUCLEOTIDE SEQUENCE [LARGE SCALE GENOMIC DNA]</scope>
    <source>
        <strain evidence="8">ATCC 10573 / BCRC 21748 / CBS 615 / JCM 9827 / NBRC 10315 / NRRL Y-1498 / VKM Y-70</strain>
    </source>
</reference>
<dbReference type="CDD" id="cd02340">
    <property type="entry name" value="ZZ_NBR1_like"/>
    <property type="match status" value="1"/>
</dbReference>
<dbReference type="eggNOG" id="KOG0504">
    <property type="taxonomic scope" value="Eukaryota"/>
</dbReference>
<dbReference type="Proteomes" id="UP000000707">
    <property type="component" value="Unassembled WGS sequence"/>
</dbReference>
<name>G3B9Q1_CANTC</name>
<dbReference type="SMART" id="SM00291">
    <property type="entry name" value="ZnF_ZZ"/>
    <property type="match status" value="2"/>
</dbReference>
<dbReference type="PANTHER" id="PTHR15090:SF0">
    <property type="entry name" value="SEQUESTOSOME-1"/>
    <property type="match status" value="1"/>
</dbReference>
<dbReference type="GO" id="GO:0000423">
    <property type="term" value="P:mitophagy"/>
    <property type="evidence" value="ECO:0007669"/>
    <property type="project" value="TreeGrafter"/>
</dbReference>
<evidence type="ECO:0000313" key="7">
    <source>
        <dbReference type="EMBL" id="EGV61942.1"/>
    </source>
</evidence>
<keyword evidence="1" id="KW-0479">Metal-binding</keyword>
<feature type="region of interest" description="Disordered" evidence="5">
    <location>
        <begin position="106"/>
        <end position="126"/>
    </location>
</feature>
<dbReference type="GO" id="GO:0007032">
    <property type="term" value="P:endosome organization"/>
    <property type="evidence" value="ECO:0007669"/>
    <property type="project" value="TreeGrafter"/>
</dbReference>
<feature type="domain" description="ZZ-type" evidence="6">
    <location>
        <begin position="267"/>
        <end position="328"/>
    </location>
</feature>
<dbReference type="SUPFAM" id="SSF57850">
    <property type="entry name" value="RING/U-box"/>
    <property type="match status" value="2"/>
</dbReference>
<evidence type="ECO:0000256" key="1">
    <source>
        <dbReference type="ARBA" id="ARBA00022723"/>
    </source>
</evidence>
<evidence type="ECO:0000256" key="2">
    <source>
        <dbReference type="ARBA" id="ARBA00022771"/>
    </source>
</evidence>
<dbReference type="InterPro" id="IPR043145">
    <property type="entry name" value="Znf_ZZ_sf"/>
</dbReference>
<dbReference type="GO" id="GO:0016235">
    <property type="term" value="C:aggresome"/>
    <property type="evidence" value="ECO:0007669"/>
    <property type="project" value="TreeGrafter"/>
</dbReference>
<dbReference type="InterPro" id="IPR000433">
    <property type="entry name" value="Znf_ZZ"/>
</dbReference>
<evidence type="ECO:0000256" key="4">
    <source>
        <dbReference type="PROSITE-ProRule" id="PRU00228"/>
    </source>
</evidence>
<keyword evidence="8" id="KW-1185">Reference proteome</keyword>
<evidence type="ECO:0000313" key="8">
    <source>
        <dbReference type="Proteomes" id="UP000000707"/>
    </source>
</evidence>
<dbReference type="PANTHER" id="PTHR15090">
    <property type="entry name" value="SEQUESTOSOME 1-RELATED"/>
    <property type="match status" value="1"/>
</dbReference>
<dbReference type="OrthoDB" id="661148at2759"/>
<dbReference type="CDD" id="cd02249">
    <property type="entry name" value="ZZ"/>
    <property type="match status" value="1"/>
</dbReference>
<dbReference type="AlphaFoldDB" id="G3B9Q1"/>
<dbReference type="GO" id="GO:0005080">
    <property type="term" value="F:protein kinase C binding"/>
    <property type="evidence" value="ECO:0007669"/>
    <property type="project" value="TreeGrafter"/>
</dbReference>
<keyword evidence="3" id="KW-0862">Zinc</keyword>
<dbReference type="EMBL" id="GL996527">
    <property type="protein sequence ID" value="EGV61942.1"/>
    <property type="molecule type" value="Genomic_DNA"/>
</dbReference>
<accession>G3B9Q1</accession>
<feature type="region of interest" description="Disordered" evidence="5">
    <location>
        <begin position="700"/>
        <end position="727"/>
    </location>
</feature>